<dbReference type="EMBL" id="MVDE01000014">
    <property type="protein sequence ID" value="PKQ66504.1"/>
    <property type="molecule type" value="Genomic_DNA"/>
</dbReference>
<dbReference type="RefSeq" id="WP_101309851.1">
    <property type="nucleotide sequence ID" value="NZ_CAXXEE010000003.1"/>
</dbReference>
<gene>
    <name evidence="2" type="ORF">BZG01_10785</name>
</gene>
<evidence type="ECO:0000313" key="2">
    <source>
        <dbReference type="EMBL" id="PKQ66504.1"/>
    </source>
</evidence>
<evidence type="ECO:0000256" key="1">
    <source>
        <dbReference type="SAM" id="SignalP"/>
    </source>
</evidence>
<keyword evidence="1" id="KW-0732">Signal</keyword>
<protein>
    <recommendedName>
        <fullName evidence="4">Lipocalin-like domain-containing protein</fullName>
    </recommendedName>
</protein>
<feature type="signal peptide" evidence="1">
    <location>
        <begin position="1"/>
        <end position="20"/>
    </location>
</feature>
<proteinExistence type="predicted"/>
<dbReference type="AlphaFoldDB" id="A0A2N3I844"/>
<comment type="caution">
    <text evidence="2">The sequence shown here is derived from an EMBL/GenBank/DDBJ whole genome shotgun (WGS) entry which is preliminary data.</text>
</comment>
<keyword evidence="3" id="KW-1185">Reference proteome</keyword>
<organism evidence="2 3">
    <name type="scientific">Labilibaculum manganireducens</name>
    <dbReference type="NCBI Taxonomy" id="1940525"/>
    <lineage>
        <taxon>Bacteria</taxon>
        <taxon>Pseudomonadati</taxon>
        <taxon>Bacteroidota</taxon>
        <taxon>Bacteroidia</taxon>
        <taxon>Marinilabiliales</taxon>
        <taxon>Marinifilaceae</taxon>
        <taxon>Labilibaculum</taxon>
    </lineage>
</organism>
<reference evidence="2 3" key="1">
    <citation type="journal article" date="2017" name="Front. Microbiol.">
        <title>Labilibaculum manganireducens gen. nov., sp. nov. and Labilibaculum filiforme sp. nov., Novel Bacteroidetes Isolated from Subsurface Sediments of the Baltic Sea.</title>
        <authorList>
            <person name="Vandieken V."/>
            <person name="Marshall I.P."/>
            <person name="Niemann H."/>
            <person name="Engelen B."/>
            <person name="Cypionka H."/>
        </authorList>
    </citation>
    <scope>NUCLEOTIDE SEQUENCE [LARGE SCALE GENOMIC DNA]</scope>
    <source>
        <strain evidence="2 3">59.10-2M</strain>
    </source>
</reference>
<feature type="chain" id="PRO_5014871908" description="Lipocalin-like domain-containing protein" evidence="1">
    <location>
        <begin position="21"/>
        <end position="662"/>
    </location>
</feature>
<evidence type="ECO:0008006" key="4">
    <source>
        <dbReference type="Google" id="ProtNLM"/>
    </source>
</evidence>
<evidence type="ECO:0000313" key="3">
    <source>
        <dbReference type="Proteomes" id="UP000233618"/>
    </source>
</evidence>
<name>A0A2N3I844_9BACT</name>
<accession>A0A2N3I844</accession>
<sequence>MMKKLYNLLTFLILSAVVYTSCTPDKYDLEKTDIKSEDLVEGIAYTITHDTENPNIVYLTSLMESNYQSLWSHPQGRSQTQKDTLKIAFPGVYKVLFGVNTRGGVVFAADSAEFVIDEFYSGFVDHILWTNLTGGVGHEKTWRLDYGSYGLAAGPLTYCEPQTTWDEWQAGTASIGWAPAWVGNEWIIEEADKDSRMTFSLIDGAEITTHKVTEGVDEEGTFSLDVDNHTITTTDATILRSNNFIANATNWNQNLAILELTENQLMVGVRRTNDEGDYLYVWNFVSDEYAENYVPDDVPDPEPPYDGDANNDLTTTVTVSKTWNIDMDYPYNWFGLDGSALSEVATYGSDPEGFTFTTWTPPYDQAIFESINLSLTKQGDKDGNYELVTADGTVVGNYTIDDSNNIDFGQPLSVFSGVGGWLSFGTSEAENLTNTLRVIVSEKDALGNIEAIWLGMRSADKDEYLALHLKPSSSGGEENPEVALKNIICGSTWKIDSERSYDKTTSWGAEQGPVIFSDYSTWAYNPLPGQHYAAGEADIDYGSMKFELDGTVSVSQHRRIYTYVDETSGETLVRNGSPEDGDILDTDDIVNLNGTWTLDLDNNKLSMSVGVVHPWTCDYMVLDWGDLTIYRIDGEAMLLQALRDPRSGEDAFQMNYVFVPAQ</sequence>
<dbReference type="Proteomes" id="UP000233618">
    <property type="component" value="Unassembled WGS sequence"/>
</dbReference>